<comment type="similarity">
    <text evidence="2 7">Belongs to the membrane-bound acyltransferase family.</text>
</comment>
<name>D4M4U3_9FIRM</name>
<keyword evidence="3 7" id="KW-1003">Cell membrane</keyword>
<evidence type="ECO:0000256" key="7">
    <source>
        <dbReference type="PIRNR" id="PIRNR016636"/>
    </source>
</evidence>
<comment type="subcellular location">
    <subcellularLocation>
        <location evidence="1">Cell membrane</location>
        <topology evidence="1">Multi-pass membrane protein</topology>
    </subcellularLocation>
</comment>
<accession>D4M4U3</accession>
<evidence type="ECO:0000256" key="4">
    <source>
        <dbReference type="ARBA" id="ARBA00022692"/>
    </source>
</evidence>
<keyword evidence="7" id="KW-0012">Acyltransferase</keyword>
<dbReference type="AlphaFoldDB" id="D4M4U3"/>
<dbReference type="PATRIC" id="fig|657313.3.peg.1474"/>
<feature type="transmembrane region" description="Helical" evidence="8">
    <location>
        <begin position="6"/>
        <end position="25"/>
    </location>
</feature>
<keyword evidence="4 8" id="KW-0812">Transmembrane</keyword>
<feature type="transmembrane region" description="Helical" evidence="8">
    <location>
        <begin position="37"/>
        <end position="55"/>
    </location>
</feature>
<dbReference type="InterPro" id="IPR024194">
    <property type="entry name" value="Ac/AlaTfrase_AlgI/DltB"/>
</dbReference>
<reference evidence="9 10" key="1">
    <citation type="submission" date="2010-03" db="EMBL/GenBank/DDBJ databases">
        <title>The genome sequence of Ruminococcus torques L2-14.</title>
        <authorList>
            <consortium name="metaHIT consortium -- http://www.metahit.eu/"/>
            <person name="Pajon A."/>
            <person name="Turner K."/>
            <person name="Parkhill J."/>
            <person name="Duncan S."/>
            <person name="Flint H."/>
        </authorList>
    </citation>
    <scope>NUCLEOTIDE SEQUENCE [LARGE SCALE GENOMIC DNA]</scope>
    <source>
        <strain evidence="9 10">L2-14</strain>
    </source>
</reference>
<feature type="transmembrane region" description="Helical" evidence="8">
    <location>
        <begin position="61"/>
        <end position="78"/>
    </location>
</feature>
<dbReference type="RefSeq" id="WP_015528844.1">
    <property type="nucleotide sequence ID" value="NC_021015.1"/>
</dbReference>
<dbReference type="InterPro" id="IPR004299">
    <property type="entry name" value="MBOAT_fam"/>
</dbReference>
<gene>
    <name evidence="9" type="ORF">RTO_16770</name>
</gene>
<dbReference type="Pfam" id="PF03062">
    <property type="entry name" value="MBOAT"/>
    <property type="match status" value="1"/>
</dbReference>
<dbReference type="HOGENOM" id="CLU_025255_3_2_9"/>
<dbReference type="EMBL" id="FP929055">
    <property type="protein sequence ID" value="CBL26255.1"/>
    <property type="molecule type" value="Genomic_DNA"/>
</dbReference>
<evidence type="ECO:0000256" key="1">
    <source>
        <dbReference type="ARBA" id="ARBA00004651"/>
    </source>
</evidence>
<dbReference type="KEGG" id="rto:RTO_16770"/>
<dbReference type="GO" id="GO:0005886">
    <property type="term" value="C:plasma membrane"/>
    <property type="evidence" value="ECO:0007669"/>
    <property type="project" value="UniProtKB-SubCell"/>
</dbReference>
<evidence type="ECO:0000313" key="10">
    <source>
        <dbReference type="Proteomes" id="UP000008956"/>
    </source>
</evidence>
<keyword evidence="6 7" id="KW-0472">Membrane</keyword>
<evidence type="ECO:0000256" key="3">
    <source>
        <dbReference type="ARBA" id="ARBA00022475"/>
    </source>
</evidence>
<protein>
    <submittedName>
        <fullName evidence="9">Predicted membrane protein involved in D-alanine export</fullName>
    </submittedName>
</protein>
<feature type="transmembrane region" description="Helical" evidence="8">
    <location>
        <begin position="83"/>
        <end position="101"/>
    </location>
</feature>
<evidence type="ECO:0000256" key="5">
    <source>
        <dbReference type="ARBA" id="ARBA00022989"/>
    </source>
</evidence>
<dbReference type="InterPro" id="IPR051085">
    <property type="entry name" value="MB_O-acyltransferase"/>
</dbReference>
<dbReference type="GO" id="GO:0042121">
    <property type="term" value="P:alginic acid biosynthetic process"/>
    <property type="evidence" value="ECO:0007669"/>
    <property type="project" value="InterPro"/>
</dbReference>
<evidence type="ECO:0000313" key="9">
    <source>
        <dbReference type="EMBL" id="CBL26255.1"/>
    </source>
</evidence>
<dbReference type="PANTHER" id="PTHR13285:SF18">
    <property type="entry name" value="PROTEIN-CYSTEINE N-PALMITOYLTRANSFERASE RASP"/>
    <property type="match status" value="1"/>
</dbReference>
<dbReference type="Proteomes" id="UP000008956">
    <property type="component" value="Chromosome"/>
</dbReference>
<dbReference type="PIRSF" id="PIRSF016636">
    <property type="entry name" value="AlgI_DltB"/>
    <property type="match status" value="1"/>
</dbReference>
<evidence type="ECO:0000256" key="2">
    <source>
        <dbReference type="ARBA" id="ARBA00010323"/>
    </source>
</evidence>
<dbReference type="GO" id="GO:0016746">
    <property type="term" value="F:acyltransferase activity"/>
    <property type="evidence" value="ECO:0007669"/>
    <property type="project" value="UniProtKB-KW"/>
</dbReference>
<reference evidence="9 10" key="2">
    <citation type="submission" date="2010-03" db="EMBL/GenBank/DDBJ databases">
        <authorList>
            <person name="Pajon A."/>
        </authorList>
    </citation>
    <scope>NUCLEOTIDE SEQUENCE [LARGE SCALE GENOMIC DNA]</scope>
    <source>
        <strain evidence="9 10">L2-14</strain>
    </source>
</reference>
<proteinExistence type="inferred from homology"/>
<keyword evidence="7" id="KW-0808">Transferase</keyword>
<sequence length="383" mass="43851">MGFTSVIFLFLFVPVSIILYYLMIMLEKIRILKKMRIRDIVLVLISIFFYGWAGLDGVKFISVYVVGVFITGKLIGLVKKKKYIKYGVLFTGIFALVGLLYYYKYMDFTVAILNSYISKKIIWKTSWVPLGISFVTFSAISYITDVYRGDAKSGSLLDVALYLTFFPKVVSGPIVLWKDFEGKIEHRKTSVDLFFNGLNRIMIGFGKKLILADYFGTVVASIQEQVTYGIDIPTAWGCVLLYTLQIYYDFSGYSDIAIGLSNIFGLELDENFRFPYTAVSITDFWRKWHISLGTWFKEYIYIPLGGNRKGWIRTLVNLGIVFLITGIWHGAGGNYIFLGSFTWNSSNSGKMYRKEGVVYKDSKSSKMDFYNADCKYRLAGFQV</sequence>
<keyword evidence="5 8" id="KW-1133">Transmembrane helix</keyword>
<feature type="transmembrane region" description="Helical" evidence="8">
    <location>
        <begin position="315"/>
        <end position="338"/>
    </location>
</feature>
<feature type="transmembrane region" description="Helical" evidence="8">
    <location>
        <begin position="121"/>
        <end position="143"/>
    </location>
</feature>
<dbReference type="PANTHER" id="PTHR13285">
    <property type="entry name" value="ACYLTRANSFERASE"/>
    <property type="match status" value="1"/>
</dbReference>
<dbReference type="InterPro" id="IPR028362">
    <property type="entry name" value="AlgI"/>
</dbReference>
<dbReference type="PIRSF" id="PIRSF500217">
    <property type="entry name" value="AlgI"/>
    <property type="match status" value="1"/>
</dbReference>
<evidence type="ECO:0000256" key="6">
    <source>
        <dbReference type="ARBA" id="ARBA00023136"/>
    </source>
</evidence>
<organism evidence="9 10">
    <name type="scientific">[Ruminococcus] torques L2-14</name>
    <dbReference type="NCBI Taxonomy" id="657313"/>
    <lineage>
        <taxon>Bacteria</taxon>
        <taxon>Bacillati</taxon>
        <taxon>Bacillota</taxon>
        <taxon>Clostridia</taxon>
        <taxon>Lachnospirales</taxon>
        <taxon>Lachnospiraceae</taxon>
        <taxon>Mediterraneibacter</taxon>
    </lineage>
</organism>
<evidence type="ECO:0000256" key="8">
    <source>
        <dbReference type="SAM" id="Phobius"/>
    </source>
</evidence>